<proteinExistence type="predicted"/>
<dbReference type="EMBL" id="UOEK01000011">
    <property type="protein sequence ID" value="VAV91522.1"/>
    <property type="molecule type" value="Genomic_DNA"/>
</dbReference>
<dbReference type="InterPro" id="IPR019587">
    <property type="entry name" value="Polyketide_cyclase/dehydratase"/>
</dbReference>
<dbReference type="SUPFAM" id="SSF55961">
    <property type="entry name" value="Bet v1-like"/>
    <property type="match status" value="1"/>
</dbReference>
<evidence type="ECO:0000313" key="1">
    <source>
        <dbReference type="EMBL" id="VAV91522.1"/>
    </source>
</evidence>
<sequence length="132" mass="14689">MATIYKEQTINVSVDKLWDALSDVGNVDRLLSYLVATEIDGSYRSCNMADGSQLRELIISVDPDRRRVAYSVVEEPFGFEHHSASWRAVADGDQSRFVWETDVMPDGIVAVLEPLIDQSIVDIVSAVEADAR</sequence>
<dbReference type="CDD" id="cd07821">
    <property type="entry name" value="PYR_PYL_RCAR_like"/>
    <property type="match status" value="1"/>
</dbReference>
<evidence type="ECO:0008006" key="2">
    <source>
        <dbReference type="Google" id="ProtNLM"/>
    </source>
</evidence>
<dbReference type="AlphaFoldDB" id="A0A3B0RI57"/>
<accession>A0A3B0RI57</accession>
<dbReference type="Gene3D" id="3.30.530.20">
    <property type="match status" value="1"/>
</dbReference>
<name>A0A3B0RI57_9ZZZZ</name>
<organism evidence="1">
    <name type="scientific">hydrothermal vent metagenome</name>
    <dbReference type="NCBI Taxonomy" id="652676"/>
    <lineage>
        <taxon>unclassified sequences</taxon>
        <taxon>metagenomes</taxon>
        <taxon>ecological metagenomes</taxon>
    </lineage>
</organism>
<gene>
    <name evidence="1" type="ORF">MNBD_ACTINO02-2687</name>
</gene>
<dbReference type="Pfam" id="PF10604">
    <property type="entry name" value="Polyketide_cyc2"/>
    <property type="match status" value="1"/>
</dbReference>
<dbReference type="InterPro" id="IPR023393">
    <property type="entry name" value="START-like_dom_sf"/>
</dbReference>
<protein>
    <recommendedName>
        <fullName evidence="2">SRPBCC family protein</fullName>
    </recommendedName>
</protein>
<reference evidence="1" key="1">
    <citation type="submission" date="2018-06" db="EMBL/GenBank/DDBJ databases">
        <authorList>
            <person name="Zhirakovskaya E."/>
        </authorList>
    </citation>
    <scope>NUCLEOTIDE SEQUENCE</scope>
</reference>